<organism evidence="2 3">
    <name type="scientific">Aliidiomarina sanyensis</name>
    <dbReference type="NCBI Taxonomy" id="1249555"/>
    <lineage>
        <taxon>Bacteria</taxon>
        <taxon>Pseudomonadati</taxon>
        <taxon>Pseudomonadota</taxon>
        <taxon>Gammaproteobacteria</taxon>
        <taxon>Alteromonadales</taxon>
        <taxon>Idiomarinaceae</taxon>
        <taxon>Aliidiomarina</taxon>
    </lineage>
</organism>
<dbReference type="GO" id="GO:0016787">
    <property type="term" value="F:hydrolase activity"/>
    <property type="evidence" value="ECO:0007669"/>
    <property type="project" value="UniProtKB-KW"/>
</dbReference>
<dbReference type="PANTHER" id="PTHR46825:SF15">
    <property type="entry name" value="BETA-LACTAMASE-RELATED DOMAIN-CONTAINING PROTEIN"/>
    <property type="match status" value="1"/>
</dbReference>
<evidence type="ECO:0000313" key="3">
    <source>
        <dbReference type="Proteomes" id="UP000288405"/>
    </source>
</evidence>
<sequence>MWQALKQRVPHRHSRSTRLVTRLSVASAVLLGVFSVGLLSVAPSTAQPAKPLLTTGDLRSTYLASTAEHAPVQLKPFSLAPGFDDFFQAQLASDDVPGGVYAVVHRDRVVEINTFGVRARNQAEPITPDTVFRIASVSKTFAGNLASILEQQGYFSMHDSVKHFVPNLDFKNPDYALQLQVEHLLAQSTGVIPNAYDNLIEANYERQQILPHFNRINPMCTPGQCYGYQNVLFSLIEDVIHESTGQTYDDWLQTLIFQPLGMRSASLGYEAYHVAENKAHPHIRGRNGWFTREVTPHYYRYSAAAGVNASALDLSQWLIAQMGYAPSVMPVDVVSKVRERRVRTVRDLRRASWRPYLRNAHYGLGWRIYDFMGHDIVYHGGWVQGFRAEIAYSPEFDVGLVILINAESSAMNALAPEFWRQVLPRMQDEQFVPYLYANGVRENPYLSPGAGSFIADHLPLTPPDLISDLLGTP</sequence>
<keyword evidence="3" id="KW-1185">Reference proteome</keyword>
<name>A0A432WBC5_9GAMM</name>
<proteinExistence type="predicted"/>
<dbReference type="SUPFAM" id="SSF56601">
    <property type="entry name" value="beta-lactamase/transpeptidase-like"/>
    <property type="match status" value="1"/>
</dbReference>
<dbReference type="InterPro" id="IPR001466">
    <property type="entry name" value="Beta-lactam-related"/>
</dbReference>
<feature type="domain" description="Beta-lactamase-related" evidence="1">
    <location>
        <begin position="83"/>
        <end position="412"/>
    </location>
</feature>
<evidence type="ECO:0000313" key="2">
    <source>
        <dbReference type="EMBL" id="RUO29058.1"/>
    </source>
</evidence>
<evidence type="ECO:0000259" key="1">
    <source>
        <dbReference type="Pfam" id="PF00144"/>
    </source>
</evidence>
<dbReference type="InterPro" id="IPR050491">
    <property type="entry name" value="AmpC-like"/>
</dbReference>
<dbReference type="Proteomes" id="UP000288405">
    <property type="component" value="Unassembled WGS sequence"/>
</dbReference>
<reference evidence="2 3" key="1">
    <citation type="journal article" date="2011" name="Front. Microbiol.">
        <title>Genomic signatures of strain selection and enhancement in Bacillus atrophaeus var. globigii, a historical biowarfare simulant.</title>
        <authorList>
            <person name="Gibbons H.S."/>
            <person name="Broomall S.M."/>
            <person name="McNew L.A."/>
            <person name="Daligault H."/>
            <person name="Chapman C."/>
            <person name="Bruce D."/>
            <person name="Karavis M."/>
            <person name="Krepps M."/>
            <person name="McGregor P.A."/>
            <person name="Hong C."/>
            <person name="Park K.H."/>
            <person name="Akmal A."/>
            <person name="Feldman A."/>
            <person name="Lin J.S."/>
            <person name="Chang W.E."/>
            <person name="Higgs B.W."/>
            <person name="Demirev P."/>
            <person name="Lindquist J."/>
            <person name="Liem A."/>
            <person name="Fochler E."/>
            <person name="Read T.D."/>
            <person name="Tapia R."/>
            <person name="Johnson S."/>
            <person name="Bishop-Lilly K.A."/>
            <person name="Detter C."/>
            <person name="Han C."/>
            <person name="Sozhamannan S."/>
            <person name="Rosenzweig C.N."/>
            <person name="Skowronski E.W."/>
        </authorList>
    </citation>
    <scope>NUCLEOTIDE SEQUENCE [LARGE SCALE GENOMIC DNA]</scope>
    <source>
        <strain evidence="2 3">GYP-17</strain>
    </source>
</reference>
<dbReference type="Gene3D" id="3.40.710.10">
    <property type="entry name" value="DD-peptidase/beta-lactamase superfamily"/>
    <property type="match status" value="1"/>
</dbReference>
<comment type="caution">
    <text evidence="2">The sequence shown here is derived from an EMBL/GenBank/DDBJ whole genome shotgun (WGS) entry which is preliminary data.</text>
</comment>
<dbReference type="PANTHER" id="PTHR46825">
    <property type="entry name" value="D-ALANYL-D-ALANINE-CARBOXYPEPTIDASE/ENDOPEPTIDASE AMPH"/>
    <property type="match status" value="1"/>
</dbReference>
<dbReference type="Pfam" id="PF00144">
    <property type="entry name" value="Beta-lactamase"/>
    <property type="match status" value="1"/>
</dbReference>
<gene>
    <name evidence="2" type="ORF">CWE11_10305</name>
</gene>
<dbReference type="InterPro" id="IPR012338">
    <property type="entry name" value="Beta-lactam/transpept-like"/>
</dbReference>
<accession>A0A432WBC5</accession>
<keyword evidence="2" id="KW-0378">Hydrolase</keyword>
<protein>
    <submittedName>
        <fullName evidence="2">Serine hydrolase</fullName>
    </submittedName>
</protein>
<dbReference type="EMBL" id="PIPM01000014">
    <property type="protein sequence ID" value="RUO29058.1"/>
    <property type="molecule type" value="Genomic_DNA"/>
</dbReference>
<dbReference type="OrthoDB" id="119951at2"/>
<dbReference type="AlphaFoldDB" id="A0A432WBC5"/>